<protein>
    <submittedName>
        <fullName evidence="5">Polyadenylate-binding protein-interacting protein 2 isoform X1</fullName>
    </submittedName>
</protein>
<dbReference type="PaxDb" id="121845-A0A1S3CXN8"/>
<comment type="similarity">
    <text evidence="1">Belongs to the PAIP2 family.</text>
</comment>
<dbReference type="Pfam" id="PF07145">
    <property type="entry name" value="PAM2"/>
    <property type="match status" value="1"/>
</dbReference>
<dbReference type="GO" id="GO:0000900">
    <property type="term" value="F:mRNA regulatory element binding translation repressor activity"/>
    <property type="evidence" value="ECO:0007669"/>
    <property type="project" value="InterPro"/>
</dbReference>
<dbReference type="GO" id="GO:0005737">
    <property type="term" value="C:cytoplasm"/>
    <property type="evidence" value="ECO:0007669"/>
    <property type="project" value="TreeGrafter"/>
</dbReference>
<organism evidence="4 5">
    <name type="scientific">Diaphorina citri</name>
    <name type="common">Asian citrus psyllid</name>
    <dbReference type="NCBI Taxonomy" id="121845"/>
    <lineage>
        <taxon>Eukaryota</taxon>
        <taxon>Metazoa</taxon>
        <taxon>Ecdysozoa</taxon>
        <taxon>Arthropoda</taxon>
        <taxon>Hexapoda</taxon>
        <taxon>Insecta</taxon>
        <taxon>Pterygota</taxon>
        <taxon>Neoptera</taxon>
        <taxon>Paraneoptera</taxon>
        <taxon>Hemiptera</taxon>
        <taxon>Sternorrhyncha</taxon>
        <taxon>Psylloidea</taxon>
        <taxon>Psyllidae</taxon>
        <taxon>Diaphorininae</taxon>
        <taxon>Diaphorina</taxon>
    </lineage>
</organism>
<dbReference type="KEGG" id="dci:103506547"/>
<dbReference type="STRING" id="121845.A0A1S3CXN8"/>
<dbReference type="RefSeq" id="XP_008469164.1">
    <property type="nucleotide sequence ID" value="XM_008470942.3"/>
</dbReference>
<keyword evidence="4" id="KW-1185">Reference proteome</keyword>
<dbReference type="GeneID" id="103506547"/>
<name>A0A1S3CXN8_DIACI</name>
<dbReference type="Proteomes" id="UP000079169">
    <property type="component" value="Unplaced"/>
</dbReference>
<evidence type="ECO:0000313" key="5">
    <source>
        <dbReference type="RefSeq" id="XP_008469164.1"/>
    </source>
</evidence>
<dbReference type="AlphaFoldDB" id="A0A1S3CXN8"/>
<dbReference type="GO" id="GO:0045947">
    <property type="term" value="P:negative regulation of translational initiation"/>
    <property type="evidence" value="ECO:0007669"/>
    <property type="project" value="InterPro"/>
</dbReference>
<dbReference type="PANTHER" id="PTHR13154">
    <property type="entry name" value="POLYADENYLATE-BINDING PROTEIN-INTERACTING PROTEIN 2"/>
    <property type="match status" value="1"/>
</dbReference>
<accession>A0A1S3CXN8</accession>
<dbReference type="InterPro" id="IPR040396">
    <property type="entry name" value="PAIP2-like"/>
</dbReference>
<proteinExistence type="inferred from homology"/>
<evidence type="ECO:0000256" key="2">
    <source>
        <dbReference type="ARBA" id="ARBA00022843"/>
    </source>
</evidence>
<gene>
    <name evidence="5" type="primary">LOC103506547</name>
</gene>
<dbReference type="InterPro" id="IPR009818">
    <property type="entry name" value="PAM2_motif"/>
</dbReference>
<evidence type="ECO:0000256" key="3">
    <source>
        <dbReference type="ARBA" id="ARBA00022845"/>
    </source>
</evidence>
<evidence type="ECO:0000313" key="4">
    <source>
        <dbReference type="Proteomes" id="UP000079169"/>
    </source>
</evidence>
<reference evidence="5" key="1">
    <citation type="submission" date="2025-08" db="UniProtKB">
        <authorList>
            <consortium name="RefSeq"/>
        </authorList>
    </citation>
    <scope>IDENTIFICATION</scope>
</reference>
<dbReference type="CTD" id="51247"/>
<dbReference type="PANTHER" id="PTHR13154:SF6">
    <property type="entry name" value="GEO05078P1"/>
    <property type="match status" value="1"/>
</dbReference>
<dbReference type="OrthoDB" id="5985142at2759"/>
<evidence type="ECO:0000256" key="1">
    <source>
        <dbReference type="ARBA" id="ARBA00006858"/>
    </source>
</evidence>
<sequence length="165" mass="18668">MQLKLPTVDSDFVIDCASISSFFSDVSDFPDGLVDSPIIDGDFSEYMWMENADEFDKEVMQQLEEEALMEECIEAMLEEEDDQVELRNLTDSILASSQSLWSDVEEDRESHGCVDRTTDLCQLIGLLRMDEKHGVANLSTLNPNAAEFVPQQPKTMKYDSTTTPH</sequence>
<keyword evidence="3" id="KW-0810">Translation regulation</keyword>
<keyword evidence="2" id="KW-0832">Ubl conjugation</keyword>